<accession>A0A124JV35</accession>
<evidence type="ECO:0000313" key="1">
    <source>
        <dbReference type="EMBL" id="KUR71872.1"/>
    </source>
</evidence>
<proteinExistence type="predicted"/>
<dbReference type="Gene3D" id="3.90.1140.10">
    <property type="entry name" value="Cyclic phosphodiesterase"/>
    <property type="match status" value="1"/>
</dbReference>
<keyword evidence="2" id="KW-1185">Reference proteome</keyword>
<dbReference type="OrthoDB" id="793003at2"/>
<protein>
    <recommendedName>
        <fullName evidence="3">2'-5' RNA ligase</fullName>
    </recommendedName>
</protein>
<name>A0A124JV35_9SPHN</name>
<dbReference type="STRING" id="1117702.AQZ52_08570"/>
<comment type="caution">
    <text evidence="1">The sequence shown here is derived from an EMBL/GenBank/DDBJ whole genome shotgun (WGS) entry which is preliminary data.</text>
</comment>
<dbReference type="InterPro" id="IPR009097">
    <property type="entry name" value="Cyclic_Pdiesterase"/>
</dbReference>
<organism evidence="1 2">
    <name type="scientific">Novosphingobium fuchskuhlense</name>
    <dbReference type="NCBI Taxonomy" id="1117702"/>
    <lineage>
        <taxon>Bacteria</taxon>
        <taxon>Pseudomonadati</taxon>
        <taxon>Pseudomonadota</taxon>
        <taxon>Alphaproteobacteria</taxon>
        <taxon>Sphingomonadales</taxon>
        <taxon>Sphingomonadaceae</taxon>
        <taxon>Novosphingobium</taxon>
    </lineage>
</organism>
<dbReference type="EMBL" id="LLZS01000006">
    <property type="protein sequence ID" value="KUR71872.1"/>
    <property type="molecule type" value="Genomic_DNA"/>
</dbReference>
<sequence>MAPTAALVITAELPAPLHGRAEGLRRAHYPPERNHVPAHLTVLRALPPFVEAEARDLLAALAREMPAPPARLAGIMDLGTGTALAIESPALLEIRAMIAEHFHGMLTLQDQGLPRLHVTVQNKVTRAEAKALQAALRPVILPEGFAFAALALQRYRGGPWEQAGRWPFRGRTRR</sequence>
<gene>
    <name evidence="1" type="ORF">AQZ52_08570</name>
</gene>
<dbReference type="Pfam" id="PF13563">
    <property type="entry name" value="2_5_RNA_ligase2"/>
    <property type="match status" value="1"/>
</dbReference>
<evidence type="ECO:0000313" key="2">
    <source>
        <dbReference type="Proteomes" id="UP000058012"/>
    </source>
</evidence>
<dbReference type="Proteomes" id="UP000058012">
    <property type="component" value="Unassembled WGS sequence"/>
</dbReference>
<dbReference type="SUPFAM" id="SSF55144">
    <property type="entry name" value="LigT-like"/>
    <property type="match status" value="1"/>
</dbReference>
<reference evidence="1 2" key="1">
    <citation type="submission" date="2015-10" db="EMBL/GenBank/DDBJ databases">
        <title>Draft genome sequence of Novosphingobium fuchskuhlense DSM 25065 isolated from a surface water sample of the southwest basin of Lake Grosse Fuchskuhle.</title>
        <authorList>
            <person name="Ruckert C."/>
            <person name="Winkler A."/>
            <person name="Glaeser J."/>
            <person name="Grossart H.-P."/>
            <person name="Kalinowski J."/>
            <person name="Glaeser S."/>
        </authorList>
    </citation>
    <scope>NUCLEOTIDE SEQUENCE [LARGE SCALE GENOMIC DNA]</scope>
    <source>
        <strain evidence="1 2">FNE08-7</strain>
    </source>
</reference>
<dbReference type="AlphaFoldDB" id="A0A124JV35"/>
<evidence type="ECO:0008006" key="3">
    <source>
        <dbReference type="Google" id="ProtNLM"/>
    </source>
</evidence>